<dbReference type="KEGG" id="csq:CSCA_3231"/>
<dbReference type="InterPro" id="IPR036388">
    <property type="entry name" value="WH-like_DNA-bd_sf"/>
</dbReference>
<feature type="domain" description="Transcription regulator PadR N-terminal" evidence="1">
    <location>
        <begin position="7"/>
        <end position="80"/>
    </location>
</feature>
<feature type="domain" description="Transcription regulator PadR C-terminal" evidence="2">
    <location>
        <begin position="92"/>
        <end position="168"/>
    </location>
</feature>
<dbReference type="InterPro" id="IPR005149">
    <property type="entry name" value="Tscrpt_reg_PadR_N"/>
</dbReference>
<dbReference type="SUPFAM" id="SSF46785">
    <property type="entry name" value="Winged helix' DNA-binding domain"/>
    <property type="match status" value="1"/>
</dbReference>
<accession>A0A0E3GRI0</accession>
<name>A0A0E3GRI0_CLOSL</name>
<dbReference type="Pfam" id="PF10400">
    <property type="entry name" value="Vir_act_alpha_C"/>
    <property type="match status" value="1"/>
</dbReference>
<dbReference type="RefSeq" id="WP_029162562.1">
    <property type="nucleotide sequence ID" value="NZ_CP009933.1"/>
</dbReference>
<dbReference type="PANTHER" id="PTHR43252:SF6">
    <property type="entry name" value="NEGATIVE TRANSCRIPTION REGULATOR PADR"/>
    <property type="match status" value="1"/>
</dbReference>
<dbReference type="EMBL" id="CP009933">
    <property type="protein sequence ID" value="AKA70356.1"/>
    <property type="molecule type" value="Genomic_DNA"/>
</dbReference>
<dbReference type="InterPro" id="IPR018309">
    <property type="entry name" value="Tscrpt_reg_PadR_C"/>
</dbReference>
<dbReference type="HOGENOM" id="CLU_089258_0_1_9"/>
<reference evidence="3 4" key="1">
    <citation type="journal article" date="2015" name="J. Biotechnol.">
        <title>Complete genome sequence of a malodorant-producing acetogen, Clostridium scatologenes ATCC 25775(T).</title>
        <authorList>
            <person name="Zhu Z."/>
            <person name="Guo T."/>
            <person name="Zheng H."/>
            <person name="Song T."/>
            <person name="Ouyang P."/>
            <person name="Xie J."/>
        </authorList>
    </citation>
    <scope>NUCLEOTIDE SEQUENCE [LARGE SCALE GENOMIC DNA]</scope>
    <source>
        <strain evidence="3 4">ATCC 25775</strain>
    </source>
</reference>
<evidence type="ECO:0000259" key="2">
    <source>
        <dbReference type="Pfam" id="PF10400"/>
    </source>
</evidence>
<proteinExistence type="predicted"/>
<dbReference type="Pfam" id="PF03551">
    <property type="entry name" value="PadR"/>
    <property type="match status" value="1"/>
</dbReference>
<evidence type="ECO:0000313" key="4">
    <source>
        <dbReference type="Proteomes" id="UP000033115"/>
    </source>
</evidence>
<organism evidence="3 4">
    <name type="scientific">Clostridium scatologenes</name>
    <dbReference type="NCBI Taxonomy" id="1548"/>
    <lineage>
        <taxon>Bacteria</taxon>
        <taxon>Bacillati</taxon>
        <taxon>Bacillota</taxon>
        <taxon>Clostridia</taxon>
        <taxon>Eubacteriales</taxon>
        <taxon>Clostridiaceae</taxon>
        <taxon>Clostridium</taxon>
    </lineage>
</organism>
<evidence type="ECO:0000259" key="1">
    <source>
        <dbReference type="Pfam" id="PF03551"/>
    </source>
</evidence>
<dbReference type="Gene3D" id="1.10.10.10">
    <property type="entry name" value="Winged helix-like DNA-binding domain superfamily/Winged helix DNA-binding domain"/>
    <property type="match status" value="1"/>
</dbReference>
<dbReference type="AlphaFoldDB" id="A0A0E3GRI0"/>
<evidence type="ECO:0000313" key="3">
    <source>
        <dbReference type="EMBL" id="AKA70356.1"/>
    </source>
</evidence>
<dbReference type="Proteomes" id="UP000033115">
    <property type="component" value="Chromosome"/>
</dbReference>
<dbReference type="STRING" id="1548.CSCA_3231"/>
<dbReference type="PANTHER" id="PTHR43252">
    <property type="entry name" value="TRANSCRIPTIONAL REGULATOR YQJI"/>
    <property type="match status" value="1"/>
</dbReference>
<sequence length="171" mass="20587">MSTEHAILGLLNQRPMHGYEIKKEFEKSVSFIWSINIGQLYTLLKKMEKENEIVKKAVPQENKPDKLVYKIQDKGRSKLHKWLSEPVIMRQTKDEFYLKMMFLTQTKKEDARKYIDEQIDIIEKQLNEFNKTKNANKDSRNKFMDVLLEASIMHFQVDIQWLNLYKERMEL</sequence>
<gene>
    <name evidence="3" type="ORF">CSCA_3231</name>
</gene>
<keyword evidence="4" id="KW-1185">Reference proteome</keyword>
<protein>
    <submittedName>
        <fullName evidence="3">PadR family transcriptional regulator</fullName>
    </submittedName>
</protein>
<dbReference type="InterPro" id="IPR036390">
    <property type="entry name" value="WH_DNA-bd_sf"/>
</dbReference>